<evidence type="ECO:0000313" key="2">
    <source>
        <dbReference type="EMBL" id="WWM69188.1"/>
    </source>
</evidence>
<proteinExistence type="predicted"/>
<keyword evidence="3" id="KW-1185">Reference proteome</keyword>
<sequence>MKDILNRSDRLVAVLDIEASALGTGSYPLEVGVALIRGPTKIIGVGASLIRPTEAWLRDGLWSNGSAAVHGIPLKLAAREGREVEQVCDWLNALLGSRAIVASDAPRYDQDWLDTLFRAAGREQQFTLYNFEILTANFDSDQHRQLAHLLSRVPVPHRAGPDALRLASSLMEAHLGYPPRSEPLEPMADFQSSDGSS</sequence>
<dbReference type="SUPFAM" id="SSF53098">
    <property type="entry name" value="Ribonuclease H-like"/>
    <property type="match status" value="1"/>
</dbReference>
<evidence type="ECO:0000313" key="3">
    <source>
        <dbReference type="Proteomes" id="UP001382935"/>
    </source>
</evidence>
<feature type="region of interest" description="Disordered" evidence="1">
    <location>
        <begin position="177"/>
        <end position="197"/>
    </location>
</feature>
<dbReference type="EMBL" id="CP145607">
    <property type="protein sequence ID" value="WWM69188.1"/>
    <property type="molecule type" value="Genomic_DNA"/>
</dbReference>
<gene>
    <name evidence="2" type="ORF">V6R86_00335</name>
</gene>
<organism evidence="2 3">
    <name type="scientific">Sphingomonas kaistensis</name>
    <dbReference type="NCBI Taxonomy" id="298708"/>
    <lineage>
        <taxon>Bacteria</taxon>
        <taxon>Pseudomonadati</taxon>
        <taxon>Pseudomonadota</taxon>
        <taxon>Alphaproteobacteria</taxon>
        <taxon>Sphingomonadales</taxon>
        <taxon>Sphingomonadaceae</taxon>
        <taxon>Sphingomonas</taxon>
    </lineage>
</organism>
<name>A0ABZ2FXY8_9SPHN</name>
<reference evidence="2 3" key="1">
    <citation type="submission" date="2024-02" db="EMBL/GenBank/DDBJ databases">
        <title>Full genome sequence of Sphingomonas kaistensis.</title>
        <authorList>
            <person name="Poletto B.L."/>
            <person name="Silva G."/>
            <person name="Galante D."/>
            <person name="Campos K.R."/>
            <person name="Santos M.B.N."/>
            <person name="Sacchi C.T."/>
        </authorList>
    </citation>
    <scope>NUCLEOTIDE SEQUENCE [LARGE SCALE GENOMIC DNA]</scope>
    <source>
        <strain evidence="2 3">MA4R</strain>
    </source>
</reference>
<accession>A0ABZ2FXY8</accession>
<dbReference type="Proteomes" id="UP001382935">
    <property type="component" value="Chromosome"/>
</dbReference>
<evidence type="ECO:0008006" key="4">
    <source>
        <dbReference type="Google" id="ProtNLM"/>
    </source>
</evidence>
<dbReference type="InterPro" id="IPR036397">
    <property type="entry name" value="RNaseH_sf"/>
</dbReference>
<protein>
    <recommendedName>
        <fullName evidence="4">Exonuclease domain-containing protein</fullName>
    </recommendedName>
</protein>
<dbReference type="RefSeq" id="WP_338501096.1">
    <property type="nucleotide sequence ID" value="NZ_CP145607.1"/>
</dbReference>
<evidence type="ECO:0000256" key="1">
    <source>
        <dbReference type="SAM" id="MobiDB-lite"/>
    </source>
</evidence>
<dbReference type="InterPro" id="IPR012337">
    <property type="entry name" value="RNaseH-like_sf"/>
</dbReference>
<dbReference type="Gene3D" id="3.30.420.10">
    <property type="entry name" value="Ribonuclease H-like superfamily/Ribonuclease H"/>
    <property type="match status" value="1"/>
</dbReference>